<protein>
    <submittedName>
        <fullName evidence="1">Uncharacterized protein</fullName>
    </submittedName>
</protein>
<dbReference type="RefSeq" id="WP_014965745.1">
    <property type="nucleotide sequence ID" value="NC_018656.1"/>
</dbReference>
<sequence>MNNKSHRFTFHRNIIKGKLAETIAKQDYKEHGFEIKETGIGSDFIVRKKRNGTTYEEYVDVKSGNAKLTKKQKITRGLLKKNNISYSIYRVTDEHLKFQICNNPELQQLCFQMGFDISQFAGIFLIEDPTNCPNCKLGATGMQNILTRFGLRNMGDGTVRVQSWCRNCRDFSRRGIK</sequence>
<organism evidence="1 2">
    <name type="scientific">Candidatus Nitrosopumilus sediminis</name>
    <dbReference type="NCBI Taxonomy" id="1229909"/>
    <lineage>
        <taxon>Archaea</taxon>
        <taxon>Nitrososphaerota</taxon>
        <taxon>Nitrososphaeria</taxon>
        <taxon>Nitrosopumilales</taxon>
        <taxon>Nitrosopumilaceae</taxon>
        <taxon>Nitrosopumilus</taxon>
    </lineage>
</organism>
<evidence type="ECO:0000313" key="1">
    <source>
        <dbReference type="EMBL" id="AFS83375.1"/>
    </source>
</evidence>
<dbReference type="KEGG" id="nir:NSED_07915"/>
<evidence type="ECO:0000313" key="2">
    <source>
        <dbReference type="Proteomes" id="UP000006100"/>
    </source>
</evidence>
<reference evidence="1 2" key="1">
    <citation type="journal article" date="2012" name="J. Bacteriol.">
        <title>Draft Genome Sequence of an Ammonia-Oxidizing Archaeon, "Candidatus Nitrosopumilus sediminis" AR2, from Svalbard in the Arctic Circle.</title>
        <authorList>
            <person name="Park S.J."/>
            <person name="Kim J.G."/>
            <person name="Jung M.Y."/>
            <person name="Kim S.J."/>
            <person name="Cha I.T."/>
            <person name="Ghai R."/>
            <person name="Martin-Cuadrado A.B."/>
            <person name="Rodriguez-Valera F."/>
            <person name="Rhee S.K."/>
        </authorList>
    </citation>
    <scope>NUCLEOTIDE SEQUENCE [LARGE SCALE GENOMIC DNA]</scope>
    <source>
        <strain evidence="1 2">AR2</strain>
    </source>
</reference>
<gene>
    <name evidence="1" type="ORF">NSED_07915</name>
</gene>
<proteinExistence type="predicted"/>
<dbReference type="EMBL" id="CP003843">
    <property type="protein sequence ID" value="AFS83375.1"/>
    <property type="molecule type" value="Genomic_DNA"/>
</dbReference>
<keyword evidence="2" id="KW-1185">Reference proteome</keyword>
<dbReference type="STRING" id="1229909.NSED_07915"/>
<dbReference type="HOGENOM" id="CLU_1529148_0_0_2"/>
<accession>K0BEC2</accession>
<dbReference type="PATRIC" id="fig|1229909.8.peg.1737"/>
<dbReference type="Proteomes" id="UP000006100">
    <property type="component" value="Chromosome"/>
</dbReference>
<dbReference type="OrthoDB" id="385160at2157"/>
<dbReference type="eggNOG" id="arCOG05252">
    <property type="taxonomic scope" value="Archaea"/>
</dbReference>
<dbReference type="GeneID" id="13698340"/>
<name>K0BEC2_9ARCH</name>
<dbReference type="AlphaFoldDB" id="K0BEC2"/>